<sequence>MPYQKGQVAKAEAAPGAIESKAYGDGTTATGPGPLPDLSPTEQSIEAEIQAKGKTAARVTPDDIQREIVEETYFTAAEGRHGHSHKNHGFQYAELAQSPLNLLTFCVLELRNGFTVTGESACASPENFDAAIGRCIARANAVQKIWPLLGFRLRDKLAAGA</sequence>
<dbReference type="Pfam" id="PF13876">
    <property type="entry name" value="Phage_gp49_66"/>
    <property type="match status" value="1"/>
</dbReference>
<feature type="region of interest" description="Disordered" evidence="1">
    <location>
        <begin position="19"/>
        <end position="40"/>
    </location>
</feature>
<dbReference type="EMBL" id="CP065748">
    <property type="protein sequence ID" value="QPS84501.1"/>
    <property type="molecule type" value="Genomic_DNA"/>
</dbReference>
<evidence type="ECO:0000313" key="2">
    <source>
        <dbReference type="EMBL" id="QPS84501.1"/>
    </source>
</evidence>
<evidence type="ECO:0000256" key="1">
    <source>
        <dbReference type="SAM" id="MobiDB-lite"/>
    </source>
</evidence>
<protein>
    <recommendedName>
        <fullName evidence="4">Phage protein (N4 Gp49/phage Sf6 gene 66) family protein</fullName>
    </recommendedName>
</protein>
<dbReference type="AlphaFoldDB" id="A0A7T3DGM2"/>
<name>A0A7T3DGM2_9BURK</name>
<gene>
    <name evidence="2" type="ORF">I6G47_01040</name>
</gene>
<evidence type="ECO:0008006" key="4">
    <source>
        <dbReference type="Google" id="ProtNLM"/>
    </source>
</evidence>
<dbReference type="Proteomes" id="UP000595064">
    <property type="component" value="Chromosome"/>
</dbReference>
<accession>A0A7T3DGM2</accession>
<reference evidence="2 3" key="1">
    <citation type="submission" date="2020-12" db="EMBL/GenBank/DDBJ databases">
        <title>FDA dAtabase for Regulatory Grade micrObial Sequences (FDA-ARGOS): Supporting development and validation of Infectious Disease Dx tests.</title>
        <authorList>
            <person name="Sproer C."/>
            <person name="Gronow S."/>
            <person name="Severitt S."/>
            <person name="Schroder I."/>
            <person name="Tallon L."/>
            <person name="Sadzewicz L."/>
            <person name="Zhao X."/>
            <person name="Boylan J."/>
            <person name="Ott S."/>
            <person name="Bowen H."/>
            <person name="Vavikolanu K."/>
            <person name="Mehta A."/>
            <person name="Aluvathingal J."/>
            <person name="Nadendla S."/>
            <person name="Lowell S."/>
            <person name="Myers T."/>
            <person name="Yan Y."/>
            <person name="Sichtig H."/>
        </authorList>
    </citation>
    <scope>NUCLEOTIDE SEQUENCE [LARGE SCALE GENOMIC DNA]</scope>
    <source>
        <strain evidence="2 3">FDAARGOS_890</strain>
    </source>
</reference>
<dbReference type="KEGG" id="dla:I6G47_01040"/>
<organism evidence="2 3">
    <name type="scientific">Delftia lacustris</name>
    <dbReference type="NCBI Taxonomy" id="558537"/>
    <lineage>
        <taxon>Bacteria</taxon>
        <taxon>Pseudomonadati</taxon>
        <taxon>Pseudomonadota</taxon>
        <taxon>Betaproteobacteria</taxon>
        <taxon>Burkholderiales</taxon>
        <taxon>Comamonadaceae</taxon>
        <taxon>Delftia</taxon>
    </lineage>
</organism>
<keyword evidence="3" id="KW-1185">Reference proteome</keyword>
<dbReference type="InterPro" id="IPR025915">
    <property type="entry name" value="Phage_gp49_66"/>
</dbReference>
<proteinExistence type="predicted"/>
<evidence type="ECO:0000313" key="3">
    <source>
        <dbReference type="Proteomes" id="UP000595064"/>
    </source>
</evidence>